<proteinExistence type="predicted"/>
<name>A0A0R1YX21_9LACO</name>
<evidence type="ECO:0000313" key="2">
    <source>
        <dbReference type="EMBL" id="KRM46961.1"/>
    </source>
</evidence>
<accession>A0A0R1YX21</accession>
<evidence type="ECO:0000313" key="3">
    <source>
        <dbReference type="Proteomes" id="UP000051957"/>
    </source>
</evidence>
<dbReference type="EMBL" id="AZGK01000003">
    <property type="protein sequence ID" value="KRM46961.1"/>
    <property type="molecule type" value="Genomic_DNA"/>
</dbReference>
<dbReference type="AlphaFoldDB" id="A0A0R1YX21"/>
<dbReference type="Gene3D" id="3.40.630.30">
    <property type="match status" value="1"/>
</dbReference>
<dbReference type="InterPro" id="IPR039143">
    <property type="entry name" value="GNPNAT1-like"/>
</dbReference>
<dbReference type="SUPFAM" id="SSF55729">
    <property type="entry name" value="Acyl-CoA N-acyltransferases (Nat)"/>
    <property type="match status" value="1"/>
</dbReference>
<dbReference type="InterPro" id="IPR016181">
    <property type="entry name" value="Acyl_CoA_acyltransferase"/>
</dbReference>
<protein>
    <submittedName>
        <fullName evidence="2">N-acetyltransferase GCN5</fullName>
    </submittedName>
</protein>
<dbReference type="Pfam" id="PF13673">
    <property type="entry name" value="Acetyltransf_10"/>
    <property type="match status" value="1"/>
</dbReference>
<comment type="caution">
    <text evidence="2">The sequence shown here is derived from an EMBL/GenBank/DDBJ whole genome shotgun (WGS) entry which is preliminary data.</text>
</comment>
<dbReference type="InterPro" id="IPR000182">
    <property type="entry name" value="GNAT_dom"/>
</dbReference>
<dbReference type="PROSITE" id="PS51186">
    <property type="entry name" value="GNAT"/>
    <property type="match status" value="1"/>
</dbReference>
<dbReference type="PANTHER" id="PTHR13355:SF11">
    <property type="entry name" value="GLUCOSAMINE 6-PHOSPHATE N-ACETYLTRANSFERASE"/>
    <property type="match status" value="1"/>
</dbReference>
<keyword evidence="2" id="KW-0808">Transferase</keyword>
<dbReference type="GO" id="GO:0004343">
    <property type="term" value="F:glucosamine 6-phosphate N-acetyltransferase activity"/>
    <property type="evidence" value="ECO:0007669"/>
    <property type="project" value="TreeGrafter"/>
</dbReference>
<reference evidence="2 3" key="1">
    <citation type="journal article" date="2015" name="Genome Announc.">
        <title>Expanding the biotechnology potential of lactobacilli through comparative genomics of 213 strains and associated genera.</title>
        <authorList>
            <person name="Sun Z."/>
            <person name="Harris H.M."/>
            <person name="McCann A."/>
            <person name="Guo C."/>
            <person name="Argimon S."/>
            <person name="Zhang W."/>
            <person name="Yang X."/>
            <person name="Jeffery I.B."/>
            <person name="Cooney J.C."/>
            <person name="Kagawa T.F."/>
            <person name="Liu W."/>
            <person name="Song Y."/>
            <person name="Salvetti E."/>
            <person name="Wrobel A."/>
            <person name="Rasinkangas P."/>
            <person name="Parkhill J."/>
            <person name="Rea M.C."/>
            <person name="O'Sullivan O."/>
            <person name="Ritari J."/>
            <person name="Douillard F.P."/>
            <person name="Paul Ross R."/>
            <person name="Yang R."/>
            <person name="Briner A.E."/>
            <person name="Felis G.E."/>
            <person name="de Vos W.M."/>
            <person name="Barrangou R."/>
            <person name="Klaenhammer T.R."/>
            <person name="Caufield P.W."/>
            <person name="Cui Y."/>
            <person name="Zhang H."/>
            <person name="O'Toole P.W."/>
        </authorList>
    </citation>
    <scope>NUCLEOTIDE SEQUENCE [LARGE SCALE GENOMIC DNA]</scope>
    <source>
        <strain evidence="2 3">DSM 5707</strain>
    </source>
</reference>
<dbReference type="PANTHER" id="PTHR13355">
    <property type="entry name" value="GLUCOSAMINE 6-PHOSPHATE N-ACETYLTRANSFERASE"/>
    <property type="match status" value="1"/>
</dbReference>
<sequence>MANMDDVYVKQFSQLTTNELFDIYKLRVAVFVVEQKCYYQEVDDDDKISYHLMFKDARGQLTAYARIIPEENRTVARIGRVVVDPQSRGGGHGRRLVDQALAQIPQLMPKASKIVLAGQQYLNQFYQSFGFKNVSDVYLEDGIPHIDMEKLI</sequence>
<dbReference type="Proteomes" id="UP000051957">
    <property type="component" value="Unassembled WGS sequence"/>
</dbReference>
<evidence type="ECO:0000259" key="1">
    <source>
        <dbReference type="PROSITE" id="PS51186"/>
    </source>
</evidence>
<feature type="domain" description="N-acetyltransferase" evidence="1">
    <location>
        <begin position="10"/>
        <end position="152"/>
    </location>
</feature>
<dbReference type="CDD" id="cd04301">
    <property type="entry name" value="NAT_SF"/>
    <property type="match status" value="1"/>
</dbReference>
<dbReference type="PATRIC" id="fig|1423784.4.peg.1424"/>
<gene>
    <name evidence="2" type="ORF">FC51_GL001392</name>
</gene>
<organism evidence="2 3">
    <name type="scientific">Lentilactobacillus parabuchneri DSM 5707 = NBRC 107865</name>
    <dbReference type="NCBI Taxonomy" id="1423784"/>
    <lineage>
        <taxon>Bacteria</taxon>
        <taxon>Bacillati</taxon>
        <taxon>Bacillota</taxon>
        <taxon>Bacilli</taxon>
        <taxon>Lactobacillales</taxon>
        <taxon>Lactobacillaceae</taxon>
        <taxon>Lentilactobacillus</taxon>
    </lineage>
</organism>